<dbReference type="Proteomes" id="UP000029380">
    <property type="component" value="Unassembled WGS sequence"/>
</dbReference>
<proteinExistence type="predicted"/>
<dbReference type="AlphaFoldDB" id="A0A091C9B8"/>
<protein>
    <submittedName>
        <fullName evidence="1">Uncharacterized protein</fullName>
    </submittedName>
</protein>
<evidence type="ECO:0000313" key="2">
    <source>
        <dbReference type="Proteomes" id="UP000029380"/>
    </source>
</evidence>
<reference evidence="1 2" key="1">
    <citation type="submission" date="2014-08" db="EMBL/GenBank/DDBJ databases">
        <title>Genome sequence of Tetragenococcus muriaticus.</title>
        <authorList>
            <person name="Chuea-nongthon C."/>
            <person name="Rodtong S."/>
            <person name="Yongsawatdigul J."/>
            <person name="Steele J.L."/>
            <person name="Liu X.-y."/>
            <person name="Speers J."/>
            <person name="Glasner J.D."/>
            <person name="Neeno-Eckwall E.C."/>
        </authorList>
    </citation>
    <scope>NUCLEOTIDE SEQUENCE [LARGE SCALE GENOMIC DNA]</scope>
    <source>
        <strain evidence="1 2">PMC-11-5</strain>
    </source>
</reference>
<name>A0A091C9B8_9ENTE</name>
<organism evidence="1 2">
    <name type="scientific">Tetragenococcus muriaticus PMC-11-5</name>
    <dbReference type="NCBI Taxonomy" id="1302649"/>
    <lineage>
        <taxon>Bacteria</taxon>
        <taxon>Bacillati</taxon>
        <taxon>Bacillota</taxon>
        <taxon>Bacilli</taxon>
        <taxon>Lactobacillales</taxon>
        <taxon>Enterococcaceae</taxon>
        <taxon>Tetragenococcus</taxon>
    </lineage>
</organism>
<dbReference type="EMBL" id="JPVU01000022">
    <property type="protein sequence ID" value="KFN93684.1"/>
    <property type="molecule type" value="Genomic_DNA"/>
</dbReference>
<dbReference type="PATRIC" id="fig|1302649.3.peg.143"/>
<accession>A0A091C9B8</accession>
<evidence type="ECO:0000313" key="1">
    <source>
        <dbReference type="EMBL" id="KFN93684.1"/>
    </source>
</evidence>
<gene>
    <name evidence="1" type="ORF">TMUPMC115_0142</name>
</gene>
<sequence length="56" mass="6574">MKKTLLQTPNEKTKQNNQSFTYLSYDSRDLAKYTRFFLQGAPVLTPLLCMMQLVKE</sequence>
<comment type="caution">
    <text evidence="1">The sequence shown here is derived from an EMBL/GenBank/DDBJ whole genome shotgun (WGS) entry which is preliminary data.</text>
</comment>